<dbReference type="GO" id="GO:0020037">
    <property type="term" value="F:heme binding"/>
    <property type="evidence" value="ECO:0007669"/>
    <property type="project" value="InterPro"/>
</dbReference>
<evidence type="ECO:0000256" key="2">
    <source>
        <dbReference type="ARBA" id="ARBA00022723"/>
    </source>
</evidence>
<feature type="chain" id="PRO_5021910620" evidence="5">
    <location>
        <begin position="19"/>
        <end position="1242"/>
    </location>
</feature>
<keyword evidence="1 4" id="KW-0349">Heme</keyword>
<feature type="domain" description="Cytochrome c" evidence="6">
    <location>
        <begin position="1094"/>
        <end position="1232"/>
    </location>
</feature>
<keyword evidence="2 4" id="KW-0479">Metal-binding</keyword>
<gene>
    <name evidence="7" type="ORF">Pla8534_59320</name>
</gene>
<dbReference type="EMBL" id="CP036433">
    <property type="protein sequence ID" value="QDU98071.1"/>
    <property type="molecule type" value="Genomic_DNA"/>
</dbReference>
<dbReference type="Pfam" id="PF06439">
    <property type="entry name" value="3keto-disac_hyd"/>
    <property type="match status" value="1"/>
</dbReference>
<evidence type="ECO:0000259" key="6">
    <source>
        <dbReference type="PROSITE" id="PS51007"/>
    </source>
</evidence>
<dbReference type="Gene3D" id="2.60.120.560">
    <property type="entry name" value="Exo-inulinase, domain 1"/>
    <property type="match status" value="1"/>
</dbReference>
<sequence length="1242" mass="137322" precursor="true">MRTTAILLLLALAAPAAAEDGFVRLFNGRDLAGWKGNPELWSVEDGAITGKTNGPDHLSYNQFLVWDGEAADFELRLEFRLEGANNSGVQYRSALMKEVGEHSLGGYQADIHGKPEYTGMLYDERGRGILAQRGHKVIVTPDGKTKVAPLSKEKVEPIDVTQWHTLTVIARGNRLVHKIDDETTIELVDEQESARDLNGLIGLQVHRGPAMKAQFKNIRLKKFDAADKQSKAPVKPKGKPAVRPEHAQPVWVWLPDGADKVYLRKEFPLTGISSIHIYAATSQAVKVWVNGEQVLTHVDPKKPAFINLTSQNDKIREEPKMAVAVEAEKGKKGPGGVLLRIDLDSGWRESRTEVTDRTWRASTTPADGWQQVGFDDSGWARPQEIAQLGDAPWKKIDAVALAAVAPLREPTATAADSLKLPAGFHAELLYSVPKAEQGSWVNMCVDPKGRLIVSDQYGSLYRVTPPPIGVQQEPKIEKIDVPIGDAQGLLWAFDSLYVVVNTGGNYDSGVYRVRDTDGDDVLDQVETLRKLTGGAAEHGPHAVLLAPDGKGLYIVCGNKTDLTKVDASRVPQVWDEDLLLPRPYGRGFMIGTRAPGGYIARMDPDGKNWELAAVGFRNEFDAAFNADGELFAYDADMEWDWNTPWYRPTRVCHVVSGAEFGWRNGGGKWPVTYADSVPPMINIGPGSPTGVTFGYGAKFPAAYQNALFICDWTYGKMYAVRPQPLGASYLAAAEDFVTGVPLPLTDVVINPHDGAMYFAIGGRRVQSGLYRVTYQGTESTAPVDAHQPEEAEARALRRQLEALHVGDHPDAVKIAWPHLGSSDRFLRFAARTAIEHRPLAEWRSLAVEEAEPQILLAALMAMARMYERQDKGTGNDIDTPPPVWDELQVEAKGDRALARASILAALDRLDWDKLSPQQQLEHLRVLTLTFLRIGPPTPAQRAHLIEQFDARFPATSSDLNFALSELLVYLQAPQTAAKAVALMQQAPTQEEQIYYAKTLRHLRQGWTPSLQKTYFQWFVKAASYRGGNSFTLFVDNIKKDAVAHLSPAELAELQPILDAKPANDEPFSSEPRPFVHKYTMQELAPLVEAGLQDRNFEHGRQMFAAAKCFACHRFDNRGGAVGPDLTALSGRFSPRDILESVLEPNKAISDQYQAVNIITLDGRVVTGRIVNFAGDSIRLSPNMLDPNNQISLDRKQIDEILPSKVSLMPEGLLDTLEREELLDLMAYLLSRGDPQNPMFQKK</sequence>
<keyword evidence="3 4" id="KW-0408">Iron</keyword>
<keyword evidence="5" id="KW-0732">Signal</keyword>
<reference evidence="7 8" key="1">
    <citation type="submission" date="2019-02" db="EMBL/GenBank/DDBJ databases">
        <title>Deep-cultivation of Planctomycetes and their phenomic and genomic characterization uncovers novel biology.</title>
        <authorList>
            <person name="Wiegand S."/>
            <person name="Jogler M."/>
            <person name="Boedeker C."/>
            <person name="Pinto D."/>
            <person name="Vollmers J."/>
            <person name="Rivas-Marin E."/>
            <person name="Kohn T."/>
            <person name="Peeters S.H."/>
            <person name="Heuer A."/>
            <person name="Rast P."/>
            <person name="Oberbeckmann S."/>
            <person name="Bunk B."/>
            <person name="Jeske O."/>
            <person name="Meyerdierks A."/>
            <person name="Storesund J.E."/>
            <person name="Kallscheuer N."/>
            <person name="Luecker S."/>
            <person name="Lage O.M."/>
            <person name="Pohl T."/>
            <person name="Merkel B.J."/>
            <person name="Hornburger P."/>
            <person name="Mueller R.-W."/>
            <person name="Bruemmer F."/>
            <person name="Labrenz M."/>
            <person name="Spormann A.M."/>
            <person name="Op den Camp H."/>
            <person name="Overmann J."/>
            <person name="Amann R."/>
            <person name="Jetten M.S.M."/>
            <person name="Mascher T."/>
            <person name="Medema M.H."/>
            <person name="Devos D.P."/>
            <person name="Kaster A.-K."/>
            <person name="Ovreas L."/>
            <person name="Rohde M."/>
            <person name="Galperin M.Y."/>
            <person name="Jogler C."/>
        </authorList>
    </citation>
    <scope>NUCLEOTIDE SEQUENCE [LARGE SCALE GENOMIC DNA]</scope>
    <source>
        <strain evidence="7 8">Pla85_3_4</strain>
    </source>
</reference>
<evidence type="ECO:0000313" key="7">
    <source>
        <dbReference type="EMBL" id="QDU98071.1"/>
    </source>
</evidence>
<dbReference type="Gene3D" id="1.10.760.10">
    <property type="entry name" value="Cytochrome c-like domain"/>
    <property type="match status" value="1"/>
</dbReference>
<dbReference type="InterPro" id="IPR009056">
    <property type="entry name" value="Cyt_c-like_dom"/>
</dbReference>
<dbReference type="RefSeq" id="WP_231756705.1">
    <property type="nucleotide sequence ID" value="NZ_CP036433.1"/>
</dbReference>
<dbReference type="Gene3D" id="2.120.10.30">
    <property type="entry name" value="TolB, C-terminal domain"/>
    <property type="match status" value="1"/>
</dbReference>
<dbReference type="PROSITE" id="PS51007">
    <property type="entry name" value="CYTC"/>
    <property type="match status" value="1"/>
</dbReference>
<organism evidence="7 8">
    <name type="scientific">Lignipirellula cremea</name>
    <dbReference type="NCBI Taxonomy" id="2528010"/>
    <lineage>
        <taxon>Bacteria</taxon>
        <taxon>Pseudomonadati</taxon>
        <taxon>Planctomycetota</taxon>
        <taxon>Planctomycetia</taxon>
        <taxon>Pirellulales</taxon>
        <taxon>Pirellulaceae</taxon>
        <taxon>Lignipirellula</taxon>
    </lineage>
</organism>
<dbReference type="Gene3D" id="2.60.120.260">
    <property type="entry name" value="Galactose-binding domain-like"/>
    <property type="match status" value="1"/>
</dbReference>
<evidence type="ECO:0000313" key="8">
    <source>
        <dbReference type="Proteomes" id="UP000317648"/>
    </source>
</evidence>
<dbReference type="InterPro" id="IPR010496">
    <property type="entry name" value="AL/BT2_dom"/>
</dbReference>
<dbReference type="Proteomes" id="UP000317648">
    <property type="component" value="Chromosome"/>
</dbReference>
<proteinExistence type="predicted"/>
<dbReference type="InterPro" id="IPR011041">
    <property type="entry name" value="Quinoprot_gluc/sorb_DH_b-prop"/>
</dbReference>
<dbReference type="SUPFAM" id="SSF46626">
    <property type="entry name" value="Cytochrome c"/>
    <property type="match status" value="1"/>
</dbReference>
<evidence type="ECO:0000256" key="5">
    <source>
        <dbReference type="SAM" id="SignalP"/>
    </source>
</evidence>
<feature type="signal peptide" evidence="5">
    <location>
        <begin position="1"/>
        <end position="18"/>
    </location>
</feature>
<dbReference type="NCBIfam" id="TIGR02603">
    <property type="entry name" value="CxxCH_TIGR02603"/>
    <property type="match status" value="1"/>
</dbReference>
<dbReference type="KEGG" id="lcre:Pla8534_59320"/>
<dbReference type="PANTHER" id="PTHR33546:SF1">
    <property type="entry name" value="LARGE, MULTIFUNCTIONAL SECRETED PROTEIN"/>
    <property type="match status" value="1"/>
</dbReference>
<name>A0A518E1W6_9BACT</name>
<dbReference type="SUPFAM" id="SSF50952">
    <property type="entry name" value="Soluble quinoprotein glucose dehydrogenase"/>
    <property type="match status" value="1"/>
</dbReference>
<dbReference type="AlphaFoldDB" id="A0A518E1W6"/>
<protein>
    <submittedName>
        <fullName evidence="7">Cytochrome c</fullName>
    </submittedName>
</protein>
<dbReference type="GO" id="GO:0009055">
    <property type="term" value="F:electron transfer activity"/>
    <property type="evidence" value="ECO:0007669"/>
    <property type="project" value="InterPro"/>
</dbReference>
<evidence type="ECO:0000256" key="4">
    <source>
        <dbReference type="PROSITE-ProRule" id="PRU00433"/>
    </source>
</evidence>
<evidence type="ECO:0000256" key="1">
    <source>
        <dbReference type="ARBA" id="ARBA00022617"/>
    </source>
</evidence>
<dbReference type="InterPro" id="IPR013427">
    <property type="entry name" value="Haem-bd_dom_put"/>
</dbReference>
<dbReference type="PANTHER" id="PTHR33546">
    <property type="entry name" value="LARGE, MULTIFUNCTIONAL SECRETED PROTEIN-RELATED"/>
    <property type="match status" value="1"/>
</dbReference>
<dbReference type="GO" id="GO:0046872">
    <property type="term" value="F:metal ion binding"/>
    <property type="evidence" value="ECO:0007669"/>
    <property type="project" value="UniProtKB-KW"/>
</dbReference>
<dbReference type="GO" id="GO:0016787">
    <property type="term" value="F:hydrolase activity"/>
    <property type="evidence" value="ECO:0007669"/>
    <property type="project" value="InterPro"/>
</dbReference>
<dbReference type="InterPro" id="IPR036909">
    <property type="entry name" value="Cyt_c-like_dom_sf"/>
</dbReference>
<dbReference type="InterPro" id="IPR011042">
    <property type="entry name" value="6-blade_b-propeller_TolB-like"/>
</dbReference>
<accession>A0A518E1W6</accession>
<evidence type="ECO:0000256" key="3">
    <source>
        <dbReference type="ARBA" id="ARBA00023004"/>
    </source>
</evidence>
<keyword evidence="8" id="KW-1185">Reference proteome</keyword>